<name>A0A6A6XB83_9PLEO</name>
<evidence type="ECO:0000313" key="3">
    <source>
        <dbReference type="Proteomes" id="UP000799757"/>
    </source>
</evidence>
<evidence type="ECO:0000313" key="2">
    <source>
        <dbReference type="EMBL" id="KAF2793810.1"/>
    </source>
</evidence>
<dbReference type="Proteomes" id="UP000799757">
    <property type="component" value="Unassembled WGS sequence"/>
</dbReference>
<feature type="region of interest" description="Disordered" evidence="1">
    <location>
        <begin position="466"/>
        <end position="536"/>
    </location>
</feature>
<evidence type="ECO:0000256" key="1">
    <source>
        <dbReference type="SAM" id="MobiDB-lite"/>
    </source>
</evidence>
<protein>
    <submittedName>
        <fullName evidence="2">Uncharacterized protein</fullName>
    </submittedName>
</protein>
<reference evidence="2" key="1">
    <citation type="journal article" date="2020" name="Stud. Mycol.">
        <title>101 Dothideomycetes genomes: a test case for predicting lifestyles and emergence of pathogens.</title>
        <authorList>
            <person name="Haridas S."/>
            <person name="Albert R."/>
            <person name="Binder M."/>
            <person name="Bloem J."/>
            <person name="Labutti K."/>
            <person name="Salamov A."/>
            <person name="Andreopoulos B."/>
            <person name="Baker S."/>
            <person name="Barry K."/>
            <person name="Bills G."/>
            <person name="Bluhm B."/>
            <person name="Cannon C."/>
            <person name="Castanera R."/>
            <person name="Culley D."/>
            <person name="Daum C."/>
            <person name="Ezra D."/>
            <person name="Gonzalez J."/>
            <person name="Henrissat B."/>
            <person name="Kuo A."/>
            <person name="Liang C."/>
            <person name="Lipzen A."/>
            <person name="Lutzoni F."/>
            <person name="Magnuson J."/>
            <person name="Mondo S."/>
            <person name="Nolan M."/>
            <person name="Ohm R."/>
            <person name="Pangilinan J."/>
            <person name="Park H.-J."/>
            <person name="Ramirez L."/>
            <person name="Alfaro M."/>
            <person name="Sun H."/>
            <person name="Tritt A."/>
            <person name="Yoshinaga Y."/>
            <person name="Zwiers L.-H."/>
            <person name="Turgeon B."/>
            <person name="Goodwin S."/>
            <person name="Spatafora J."/>
            <person name="Crous P."/>
            <person name="Grigoriev I."/>
        </authorList>
    </citation>
    <scope>NUCLEOTIDE SEQUENCE</scope>
    <source>
        <strain evidence="2">CBS 109.77</strain>
    </source>
</reference>
<keyword evidence="3" id="KW-1185">Reference proteome</keyword>
<feature type="region of interest" description="Disordered" evidence="1">
    <location>
        <begin position="382"/>
        <end position="428"/>
    </location>
</feature>
<organism evidence="2 3">
    <name type="scientific">Melanomma pulvis-pyrius CBS 109.77</name>
    <dbReference type="NCBI Taxonomy" id="1314802"/>
    <lineage>
        <taxon>Eukaryota</taxon>
        <taxon>Fungi</taxon>
        <taxon>Dikarya</taxon>
        <taxon>Ascomycota</taxon>
        <taxon>Pezizomycotina</taxon>
        <taxon>Dothideomycetes</taxon>
        <taxon>Pleosporomycetidae</taxon>
        <taxon>Pleosporales</taxon>
        <taxon>Melanommataceae</taxon>
        <taxon>Melanomma</taxon>
    </lineage>
</organism>
<feature type="compositionally biased region" description="Low complexity" evidence="1">
    <location>
        <begin position="569"/>
        <end position="592"/>
    </location>
</feature>
<feature type="compositionally biased region" description="Pro residues" evidence="1">
    <location>
        <begin position="825"/>
        <end position="836"/>
    </location>
</feature>
<feature type="compositionally biased region" description="Acidic residues" evidence="1">
    <location>
        <begin position="225"/>
        <end position="244"/>
    </location>
</feature>
<proteinExistence type="predicted"/>
<feature type="compositionally biased region" description="Polar residues" evidence="1">
    <location>
        <begin position="472"/>
        <end position="494"/>
    </location>
</feature>
<feature type="region of interest" description="Disordered" evidence="1">
    <location>
        <begin position="1"/>
        <end position="291"/>
    </location>
</feature>
<feature type="compositionally biased region" description="Pro residues" evidence="1">
    <location>
        <begin position="766"/>
        <end position="778"/>
    </location>
</feature>
<sequence>MDHWGDPWADDADADAAPPKQEEVANTKPPPISAAPILLNSFLDDAQWGSAEDEGFGGWATPAGNTDPVHPTAPFAPAADPSPTLSATELPEGPQFDGGEEKRAFELHDEGWGSLAHGEEMLKELDNVISETSDSGTTIQPDDDPERVSTDLSDTPHLDDELSTRPSTSPSDISHTEAPPTESPRTSFEDERVAGTAPEGSTPVHEQGVKEVEEIESPRLQLDPVDSEEAEAGDDDFGDFEEDTQDKSESEISEEGPVPELPRPSKPVKASVAAEPDAVHDAEPRRSSIAGPAGIGAFELDQSLINELFPPPKDLKEPLAAPDEPISTTSTRKTWYRLTRKQTIRKYNTGMDDDNYVRVTWANSHIRSEARKIVARWTTEDRNSGRGHSAGASFYWDQSPAKAPHTHLRKQSIISESSSIQPAKQNVQPLSTNVPAAFNWSSSPLADNDPWRQDSPGIRSISSPIAAKHSATPETQVQESRSVSVDLTPRTSIQIAPPRTPTLDMPKPSSSMVSSHKPPLDTDPWGTLSNLDTSSHTKAMDATVDDDDEWGEMVQSPVVSITTPTADFSQSSSRSQTLSTPSSTPKSVKSSPFQPHVSPFQTQAPRHASPIVRLKGTVSPTSSSFRFNSFVPVGADVEPIGPSILKRANKAAEMTPVKAIAEPAATPQRGEIPDVETPKVAKIDDADGLIATESSAERLEPSMSDDFSAFESPTLAAVSVIAPAPVQSATPPFSPTTDSTKITISAPSVVTPTDPWLSADSTRPAFPLPATAPAPVPSEDPWSNADFSFFESAAPAPPAPHTNPLSPSDPWSVFETPVPAAPFTRPDPPAATPSPKPSISGITNTNSVQKRKVEEDEIVAEIVRGLPDLRYMLQ</sequence>
<dbReference type="EMBL" id="MU001913">
    <property type="protein sequence ID" value="KAF2793810.1"/>
    <property type="molecule type" value="Genomic_DNA"/>
</dbReference>
<feature type="compositionally biased region" description="Basic and acidic residues" evidence="1">
    <location>
        <begin position="146"/>
        <end position="163"/>
    </location>
</feature>
<feature type="compositionally biased region" description="Polar residues" evidence="1">
    <location>
        <begin position="164"/>
        <end position="173"/>
    </location>
</feature>
<feature type="compositionally biased region" description="Basic and acidic residues" evidence="1">
    <location>
        <begin position="99"/>
        <end position="126"/>
    </location>
</feature>
<feature type="region of interest" description="Disordered" evidence="1">
    <location>
        <begin position="308"/>
        <end position="327"/>
    </location>
</feature>
<dbReference type="AlphaFoldDB" id="A0A6A6XB83"/>
<feature type="compositionally biased region" description="Basic and acidic residues" evidence="1">
    <location>
        <begin position="277"/>
        <end position="286"/>
    </location>
</feature>
<feature type="compositionally biased region" description="Polar residues" evidence="1">
    <location>
        <begin position="129"/>
        <end position="140"/>
    </location>
</feature>
<gene>
    <name evidence="2" type="ORF">K505DRAFT_325200</name>
</gene>
<feature type="region of interest" description="Disordered" evidence="1">
    <location>
        <begin position="562"/>
        <end position="608"/>
    </location>
</feature>
<feature type="compositionally biased region" description="Polar residues" evidence="1">
    <location>
        <begin position="527"/>
        <end position="536"/>
    </location>
</feature>
<dbReference type="OrthoDB" id="3941134at2759"/>
<accession>A0A6A6XB83</accession>
<feature type="region of interest" description="Disordered" evidence="1">
    <location>
        <begin position="754"/>
        <end position="849"/>
    </location>
</feature>